<protein>
    <submittedName>
        <fullName evidence="1">Uncharacterized protein</fullName>
    </submittedName>
</protein>
<dbReference type="EMBL" id="NAJQ01000736">
    <property type="protein sequence ID" value="TKA65429.1"/>
    <property type="molecule type" value="Genomic_DNA"/>
</dbReference>
<evidence type="ECO:0000313" key="2">
    <source>
        <dbReference type="Proteomes" id="UP000309340"/>
    </source>
</evidence>
<sequence length="57" mass="6208">MVDIPNQQPSMTQRPQKVVANNSVSVPTARNGLASHGNPLFSLSAQADMHHQFPEPE</sequence>
<accession>A0A4V5NE11</accession>
<evidence type="ECO:0000313" key="1">
    <source>
        <dbReference type="EMBL" id="TKA65429.1"/>
    </source>
</evidence>
<name>A0A4V5NE11_9PEZI</name>
<proteinExistence type="predicted"/>
<organism evidence="1 2">
    <name type="scientific">Friedmanniomyces simplex</name>
    <dbReference type="NCBI Taxonomy" id="329884"/>
    <lineage>
        <taxon>Eukaryota</taxon>
        <taxon>Fungi</taxon>
        <taxon>Dikarya</taxon>
        <taxon>Ascomycota</taxon>
        <taxon>Pezizomycotina</taxon>
        <taxon>Dothideomycetes</taxon>
        <taxon>Dothideomycetidae</taxon>
        <taxon>Mycosphaerellales</taxon>
        <taxon>Teratosphaeriaceae</taxon>
        <taxon>Friedmanniomyces</taxon>
    </lineage>
</organism>
<reference evidence="1 2" key="1">
    <citation type="submission" date="2017-03" db="EMBL/GenBank/DDBJ databases">
        <title>Genomes of endolithic fungi from Antarctica.</title>
        <authorList>
            <person name="Coleine C."/>
            <person name="Masonjones S."/>
            <person name="Stajich J.E."/>
        </authorList>
    </citation>
    <scope>NUCLEOTIDE SEQUENCE [LARGE SCALE GENOMIC DNA]</scope>
    <source>
        <strain evidence="1 2">CCFEE 5184</strain>
    </source>
</reference>
<dbReference type="Proteomes" id="UP000309340">
    <property type="component" value="Unassembled WGS sequence"/>
</dbReference>
<dbReference type="AlphaFoldDB" id="A0A4V5NE11"/>
<keyword evidence="2" id="KW-1185">Reference proteome</keyword>
<gene>
    <name evidence="1" type="ORF">B0A55_09382</name>
</gene>
<comment type="caution">
    <text evidence="1">The sequence shown here is derived from an EMBL/GenBank/DDBJ whole genome shotgun (WGS) entry which is preliminary data.</text>
</comment>